<keyword evidence="1" id="KW-0548">Nucleotidyltransferase</keyword>
<feature type="non-terminal residue" evidence="1">
    <location>
        <position position="88"/>
    </location>
</feature>
<dbReference type="GO" id="GO:0003964">
    <property type="term" value="F:RNA-directed DNA polymerase activity"/>
    <property type="evidence" value="ECO:0007669"/>
    <property type="project" value="UniProtKB-KW"/>
</dbReference>
<dbReference type="AlphaFoldDB" id="Q4VZS7"/>
<name>Q4VZS7_ANOST</name>
<organism evidence="1">
    <name type="scientific">Anopheles stephensi</name>
    <name type="common">Indo-Pakistan malaria mosquito</name>
    <dbReference type="NCBI Taxonomy" id="30069"/>
    <lineage>
        <taxon>Eukaryota</taxon>
        <taxon>Metazoa</taxon>
        <taxon>Ecdysozoa</taxon>
        <taxon>Arthropoda</taxon>
        <taxon>Hexapoda</taxon>
        <taxon>Insecta</taxon>
        <taxon>Pterygota</taxon>
        <taxon>Neoptera</taxon>
        <taxon>Endopterygota</taxon>
        <taxon>Diptera</taxon>
        <taxon>Nematocera</taxon>
        <taxon>Culicoidea</taxon>
        <taxon>Culicidae</taxon>
        <taxon>Anophelinae</taxon>
        <taxon>Anopheles</taxon>
    </lineage>
</organism>
<feature type="non-terminal residue" evidence="1">
    <location>
        <position position="1"/>
    </location>
</feature>
<keyword evidence="1" id="KW-0695">RNA-directed DNA polymerase</keyword>
<accession>Q4VZS7</accession>
<keyword evidence="1" id="KW-0808">Transferase</keyword>
<evidence type="ECO:0000313" key="1">
    <source>
        <dbReference type="EMBL" id="CAI96739.1"/>
    </source>
</evidence>
<dbReference type="EMBL" id="AJ970267">
    <property type="protein sequence ID" value="CAI96739.1"/>
    <property type="molecule type" value="Genomic_DNA"/>
</dbReference>
<protein>
    <submittedName>
        <fullName evidence="1">Putative reverse transcriptase</fullName>
    </submittedName>
</protein>
<reference evidence="1" key="1">
    <citation type="journal article" date="2005" name="Mol. Biol. Evol.">
        <title>The origin and evolution of mosquito APE retroposons.</title>
        <authorList>
            <person name="Crainey J.L."/>
            <person name="Garvey C.F."/>
            <person name="Malcolm C.A."/>
        </authorList>
    </citation>
    <scope>NUCLEOTIDE SEQUENCE</scope>
</reference>
<reference evidence="1" key="2">
    <citation type="journal article" name="Mol. Biol. Evol.">
        <title>The origin and evolution of mosquito APE retroposons.</title>
        <authorList>
            <person name="Crainey J.L."/>
            <person name="Garvey C.F."/>
            <person name="Malcolm C.A."/>
        </authorList>
    </citation>
    <scope>NUCLEOTIDE SEQUENCE</scope>
</reference>
<proteinExistence type="predicted"/>
<sequence length="88" mass="9601">NYRGISILCAASKVLESVIYSSILPIVSPLIPSSQHGFVPRRSTLSNLMSLMIDLFPHTAAGRQVDVIYTDFGCVRLFVASIAYGKAR</sequence>